<dbReference type="AlphaFoldDB" id="A0A154IR90"/>
<proteinExistence type="predicted"/>
<organism evidence="1">
    <name type="scientific">Rhizobium leguminosarum</name>
    <dbReference type="NCBI Taxonomy" id="384"/>
    <lineage>
        <taxon>Bacteria</taxon>
        <taxon>Pseudomonadati</taxon>
        <taxon>Pseudomonadota</taxon>
        <taxon>Alphaproteobacteria</taxon>
        <taxon>Hyphomicrobiales</taxon>
        <taxon>Rhizobiaceae</taxon>
        <taxon>Rhizobium/Agrobacterium group</taxon>
        <taxon>Rhizobium</taxon>
    </lineage>
</organism>
<dbReference type="EMBL" id="LVYU01000024">
    <property type="protein sequence ID" value="KZB02896.1"/>
    <property type="molecule type" value="Genomic_DNA"/>
</dbReference>
<gene>
    <name evidence="1" type="ORF">A4A59_08530</name>
</gene>
<name>A0A154IR90_RHILE</name>
<accession>A0A154IR90</accession>
<sequence length="106" mass="11682">MFNDAEGREQGFGFKSFQALLNARQLSAPIADPSEEASINEYVARFIEGVSAVASSTAAICRSAFLVMRDLCQQPCAERHDRTEVLPAQWQDRIKGAGAFDRMLKA</sequence>
<evidence type="ECO:0000313" key="1">
    <source>
        <dbReference type="EMBL" id="KZB02896.1"/>
    </source>
</evidence>
<reference evidence="1" key="1">
    <citation type="submission" date="2016-03" db="EMBL/GenBank/DDBJ databases">
        <title>Microsymbionts genomes from the relict species Vavilovia formosa.</title>
        <authorList>
            <person name="Chirak E."/>
            <person name="Kimeklis A."/>
            <person name="Kopat V."/>
            <person name="Andronov E."/>
        </authorList>
    </citation>
    <scope>NUCLEOTIDE SEQUENCE [LARGE SCALE GENOMIC DNA]</scope>
    <source>
        <strain evidence="1">Vaf12</strain>
    </source>
</reference>
<dbReference type="RefSeq" id="WP_062940171.1">
    <property type="nucleotide sequence ID" value="NZ_CP171847.1"/>
</dbReference>
<protein>
    <submittedName>
        <fullName evidence="1">Uncharacterized protein</fullName>
    </submittedName>
</protein>
<comment type="caution">
    <text evidence="1">The sequence shown here is derived from an EMBL/GenBank/DDBJ whole genome shotgun (WGS) entry which is preliminary data.</text>
</comment>